<accession>A0A8C0I7H2</accession>
<organism evidence="2 3">
    <name type="scientific">Bubo bubo</name>
    <name type="common">Eurasian eagle-owl</name>
    <name type="synonym">Strix bubo</name>
    <dbReference type="NCBI Taxonomy" id="30461"/>
    <lineage>
        <taxon>Eukaryota</taxon>
        <taxon>Metazoa</taxon>
        <taxon>Chordata</taxon>
        <taxon>Craniata</taxon>
        <taxon>Vertebrata</taxon>
        <taxon>Euteleostomi</taxon>
        <taxon>Archelosauria</taxon>
        <taxon>Archosauria</taxon>
        <taxon>Dinosauria</taxon>
        <taxon>Saurischia</taxon>
        <taxon>Theropoda</taxon>
        <taxon>Coelurosauria</taxon>
        <taxon>Aves</taxon>
        <taxon>Neognathae</taxon>
        <taxon>Neoaves</taxon>
        <taxon>Telluraves</taxon>
        <taxon>Strigiformes</taxon>
        <taxon>Strigidae</taxon>
        <taxon>Bubo</taxon>
    </lineage>
</organism>
<reference evidence="2" key="1">
    <citation type="submission" date="2025-08" db="UniProtKB">
        <authorList>
            <consortium name="Ensembl"/>
        </authorList>
    </citation>
    <scope>IDENTIFICATION</scope>
</reference>
<protein>
    <submittedName>
        <fullName evidence="2">Uncharacterized protein</fullName>
    </submittedName>
</protein>
<evidence type="ECO:0000256" key="1">
    <source>
        <dbReference type="SAM" id="MobiDB-lite"/>
    </source>
</evidence>
<reference evidence="2" key="2">
    <citation type="submission" date="2025-09" db="UniProtKB">
        <authorList>
            <consortium name="Ensembl"/>
        </authorList>
    </citation>
    <scope>IDENTIFICATION</scope>
</reference>
<evidence type="ECO:0000313" key="3">
    <source>
        <dbReference type="Proteomes" id="UP000694567"/>
    </source>
</evidence>
<sequence length="158" mass="16591">AVVHRKRREAFPRMVSLRVNRMGRCGQHLPVLQCPPAEPSSAGPARAETPGGRAASAECPSLWTSAPAGTPRPRSPTAEDAALCRGEPGLLLAGLIAAHTSGRCAGSPWHCTAAAACQGQAPPHLGRRQGWVCSIHVPAPTPELPPELYNTSHSQNYS</sequence>
<feature type="region of interest" description="Disordered" evidence="1">
    <location>
        <begin position="36"/>
        <end position="80"/>
    </location>
</feature>
<dbReference type="AlphaFoldDB" id="A0A8C0I7H2"/>
<proteinExistence type="predicted"/>
<dbReference type="Ensembl" id="ENSBOBT00000000813.1">
    <property type="protein sequence ID" value="ENSBOBP00000000798.1"/>
    <property type="gene ID" value="ENSBOBG00000000593.1"/>
</dbReference>
<dbReference type="Proteomes" id="UP000694567">
    <property type="component" value="Unplaced"/>
</dbReference>
<keyword evidence="3" id="KW-1185">Reference proteome</keyword>
<name>A0A8C0I7H2_BUBBB</name>
<evidence type="ECO:0000313" key="2">
    <source>
        <dbReference type="Ensembl" id="ENSBOBP00000000798.1"/>
    </source>
</evidence>